<protein>
    <recommendedName>
        <fullName evidence="4">DUF2927 domain-containing protein</fullName>
    </recommendedName>
</protein>
<evidence type="ECO:0000313" key="2">
    <source>
        <dbReference type="EMBL" id="NIJ64553.1"/>
    </source>
</evidence>
<name>A0A7X5UYI5_9SPHN</name>
<reference evidence="2 3" key="1">
    <citation type="submission" date="2020-03" db="EMBL/GenBank/DDBJ databases">
        <title>Genomic Encyclopedia of Type Strains, Phase IV (KMG-IV): sequencing the most valuable type-strain genomes for metagenomic binning, comparative biology and taxonomic classification.</title>
        <authorList>
            <person name="Goeker M."/>
        </authorList>
    </citation>
    <scope>NUCLEOTIDE SEQUENCE [LARGE SCALE GENOMIC DNA]</scope>
    <source>
        <strain evidence="2 3">DSM 4733</strain>
    </source>
</reference>
<gene>
    <name evidence="2" type="ORF">FHR20_001484</name>
</gene>
<dbReference type="RefSeq" id="WP_167298884.1">
    <property type="nucleotide sequence ID" value="NZ_JAASQV010000001.1"/>
</dbReference>
<feature type="signal peptide" evidence="1">
    <location>
        <begin position="1"/>
        <end position="23"/>
    </location>
</feature>
<keyword evidence="3" id="KW-1185">Reference proteome</keyword>
<comment type="caution">
    <text evidence="2">The sequence shown here is derived from an EMBL/GenBank/DDBJ whole genome shotgun (WGS) entry which is preliminary data.</text>
</comment>
<dbReference type="AlphaFoldDB" id="A0A7X5UYI5"/>
<feature type="chain" id="PRO_5031574440" description="DUF2927 domain-containing protein" evidence="1">
    <location>
        <begin position="24"/>
        <end position="282"/>
    </location>
</feature>
<keyword evidence="1" id="KW-0732">Signal</keyword>
<evidence type="ECO:0000256" key="1">
    <source>
        <dbReference type="SAM" id="SignalP"/>
    </source>
</evidence>
<evidence type="ECO:0000313" key="3">
    <source>
        <dbReference type="Proteomes" id="UP000564677"/>
    </source>
</evidence>
<organism evidence="2 3">
    <name type="scientific">Sphingomonas leidyi</name>
    <dbReference type="NCBI Taxonomy" id="68569"/>
    <lineage>
        <taxon>Bacteria</taxon>
        <taxon>Pseudomonadati</taxon>
        <taxon>Pseudomonadota</taxon>
        <taxon>Alphaproteobacteria</taxon>
        <taxon>Sphingomonadales</taxon>
        <taxon>Sphingomonadaceae</taxon>
        <taxon>Sphingomonas</taxon>
    </lineage>
</organism>
<accession>A0A7X5UYI5</accession>
<evidence type="ECO:0008006" key="4">
    <source>
        <dbReference type="Google" id="ProtNLM"/>
    </source>
</evidence>
<dbReference type="EMBL" id="JAASQV010000001">
    <property type="protein sequence ID" value="NIJ64553.1"/>
    <property type="molecule type" value="Genomic_DNA"/>
</dbReference>
<sequence>MRTPFCLASLLLLSMAGAPLAPAQDAKPVQDGGIVVTGKGPEPIGKARRYLRQVLESDSGQLARFVDPVCPLVLGLPERFRAPIDERFRIVAGASSVRLARGKCRPNLMIVFADNADALIETMRKRRNAAFADLDEGALRDAFKAGPIHAWRLVVTRDDMGNVATGDDDPDFPTIFESETQTVTINSVIVMDKRAAQGKSVRQIADYAVMRTLVGARPPDKGSIAAASILSLFDPAVAPPPAEITDMDLGLLSGLYRLRDPYAQGGDQAYRISRTMVTGRPR</sequence>
<dbReference type="Proteomes" id="UP000564677">
    <property type="component" value="Unassembled WGS sequence"/>
</dbReference>
<proteinExistence type="predicted"/>